<evidence type="ECO:0000256" key="3">
    <source>
        <dbReference type="ARBA" id="ARBA00023125"/>
    </source>
</evidence>
<evidence type="ECO:0000259" key="5">
    <source>
        <dbReference type="PROSITE" id="PS50931"/>
    </source>
</evidence>
<accession>A0A545SMT1</accession>
<dbReference type="SUPFAM" id="SSF53850">
    <property type="entry name" value="Periplasmic binding protein-like II"/>
    <property type="match status" value="1"/>
</dbReference>
<comment type="caution">
    <text evidence="6">The sequence shown here is derived from an EMBL/GenBank/DDBJ whole genome shotgun (WGS) entry which is preliminary data.</text>
</comment>
<feature type="domain" description="HTH lysR-type" evidence="5">
    <location>
        <begin position="33"/>
        <end position="90"/>
    </location>
</feature>
<dbReference type="Gene3D" id="3.40.190.290">
    <property type="match status" value="1"/>
</dbReference>
<keyword evidence="3" id="KW-0238">DNA-binding</keyword>
<dbReference type="Proteomes" id="UP000315816">
    <property type="component" value="Unassembled WGS sequence"/>
</dbReference>
<gene>
    <name evidence="6" type="ORF">FIL88_14600</name>
</gene>
<dbReference type="GO" id="GO:0043565">
    <property type="term" value="F:sequence-specific DNA binding"/>
    <property type="evidence" value="ECO:0007669"/>
    <property type="project" value="TreeGrafter"/>
</dbReference>
<evidence type="ECO:0000256" key="4">
    <source>
        <dbReference type="ARBA" id="ARBA00023163"/>
    </source>
</evidence>
<dbReference type="AlphaFoldDB" id="A0A545SMT1"/>
<dbReference type="InterPro" id="IPR058163">
    <property type="entry name" value="LysR-type_TF_proteobact-type"/>
</dbReference>
<dbReference type="SUPFAM" id="SSF46785">
    <property type="entry name" value="Winged helix' DNA-binding domain"/>
    <property type="match status" value="1"/>
</dbReference>
<keyword evidence="2" id="KW-0805">Transcription regulation</keyword>
<name>A0A545SMT1_9RHOB</name>
<keyword evidence="7" id="KW-1185">Reference proteome</keyword>
<comment type="similarity">
    <text evidence="1">Belongs to the LysR transcriptional regulatory family.</text>
</comment>
<evidence type="ECO:0000256" key="2">
    <source>
        <dbReference type="ARBA" id="ARBA00023015"/>
    </source>
</evidence>
<dbReference type="EMBL" id="VICH01000011">
    <property type="protein sequence ID" value="TQV66273.1"/>
    <property type="molecule type" value="Genomic_DNA"/>
</dbReference>
<protein>
    <submittedName>
        <fullName evidence="6">LysR family transcriptional regulator</fullName>
    </submittedName>
</protein>
<dbReference type="InterPro" id="IPR036390">
    <property type="entry name" value="WH_DNA-bd_sf"/>
</dbReference>
<dbReference type="Pfam" id="PF00126">
    <property type="entry name" value="HTH_1"/>
    <property type="match status" value="1"/>
</dbReference>
<proteinExistence type="inferred from homology"/>
<dbReference type="GO" id="GO:0006351">
    <property type="term" value="P:DNA-templated transcription"/>
    <property type="evidence" value="ECO:0007669"/>
    <property type="project" value="TreeGrafter"/>
</dbReference>
<dbReference type="Gene3D" id="1.10.10.10">
    <property type="entry name" value="Winged helix-like DNA-binding domain superfamily/Winged helix DNA-binding domain"/>
    <property type="match status" value="1"/>
</dbReference>
<dbReference type="InterPro" id="IPR000847">
    <property type="entry name" value="LysR_HTH_N"/>
</dbReference>
<dbReference type="InterPro" id="IPR005119">
    <property type="entry name" value="LysR_subst-bd"/>
</dbReference>
<evidence type="ECO:0000256" key="1">
    <source>
        <dbReference type="ARBA" id="ARBA00009437"/>
    </source>
</evidence>
<evidence type="ECO:0000313" key="6">
    <source>
        <dbReference type="EMBL" id="TQV66273.1"/>
    </source>
</evidence>
<organism evidence="6 7">
    <name type="scientific">Aliiroseovarius halocynthiae</name>
    <dbReference type="NCBI Taxonomy" id="985055"/>
    <lineage>
        <taxon>Bacteria</taxon>
        <taxon>Pseudomonadati</taxon>
        <taxon>Pseudomonadota</taxon>
        <taxon>Alphaproteobacteria</taxon>
        <taxon>Rhodobacterales</taxon>
        <taxon>Paracoccaceae</taxon>
        <taxon>Aliiroseovarius</taxon>
    </lineage>
</organism>
<dbReference type="PANTHER" id="PTHR30537">
    <property type="entry name" value="HTH-TYPE TRANSCRIPTIONAL REGULATOR"/>
    <property type="match status" value="1"/>
</dbReference>
<dbReference type="InterPro" id="IPR036388">
    <property type="entry name" value="WH-like_DNA-bd_sf"/>
</dbReference>
<dbReference type="PROSITE" id="PS50931">
    <property type="entry name" value="HTH_LYSR"/>
    <property type="match status" value="1"/>
</dbReference>
<dbReference type="OrthoDB" id="7768317at2"/>
<sequence>MKYLLTAKGVICAITPSYAKDCTSMGRNAHHDIPWAELPVFLALAHEKSLSGAARRLGIDRTTVARRIDALEATIGRRLFERHSGQFGLTLVGRKAFAAAERANQELTFFGSLQGRESHPHGKVRLSLPAHLAFTLAEHLTRFQRLNPDIMLELTATDRQASLVHHETDVAVRLSPDAPKGMTKYKLGSVQLQLYQKVGDVQDGTRYISFPGADGIDRYIKNTLPNAEIVLSVDGYVAMREYIARGAGIGLLPSDFGDQDNRLCAVSGPLYDDELSIWLICLPEQRRLYRIQTLMSFLRAEFAAG</sequence>
<dbReference type="GO" id="GO:0003700">
    <property type="term" value="F:DNA-binding transcription factor activity"/>
    <property type="evidence" value="ECO:0007669"/>
    <property type="project" value="InterPro"/>
</dbReference>
<evidence type="ECO:0000313" key="7">
    <source>
        <dbReference type="Proteomes" id="UP000315816"/>
    </source>
</evidence>
<dbReference type="PANTHER" id="PTHR30537:SF3">
    <property type="entry name" value="TRANSCRIPTIONAL REGULATORY PROTEIN"/>
    <property type="match status" value="1"/>
</dbReference>
<dbReference type="Pfam" id="PF03466">
    <property type="entry name" value="LysR_substrate"/>
    <property type="match status" value="1"/>
</dbReference>
<reference evidence="6 7" key="1">
    <citation type="submission" date="2019-06" db="EMBL/GenBank/DDBJ databases">
        <title>A novel species of marine bacteria.</title>
        <authorList>
            <person name="Wang Y."/>
        </authorList>
    </citation>
    <scope>NUCLEOTIDE SEQUENCE [LARGE SCALE GENOMIC DNA]</scope>
    <source>
        <strain evidence="6 7">MA1-10</strain>
    </source>
</reference>
<keyword evidence="4" id="KW-0804">Transcription</keyword>